<dbReference type="STRING" id="7918.ENSLOCP00000000274"/>
<dbReference type="eggNOG" id="KOG1543">
    <property type="taxonomic scope" value="Eukaryota"/>
</dbReference>
<evidence type="ECO:0000256" key="5">
    <source>
        <dbReference type="SAM" id="SignalP"/>
    </source>
</evidence>
<dbReference type="SMART" id="SM00848">
    <property type="entry name" value="Inhibitor_I29"/>
    <property type="match status" value="1"/>
</dbReference>
<evidence type="ECO:0000256" key="4">
    <source>
        <dbReference type="ARBA" id="ARBA00022807"/>
    </source>
</evidence>
<dbReference type="PROSITE" id="PS00640">
    <property type="entry name" value="THIOL_PROTEASE_ASN"/>
    <property type="match status" value="1"/>
</dbReference>
<dbReference type="SMART" id="SM00645">
    <property type="entry name" value="Pept_C1"/>
    <property type="match status" value="1"/>
</dbReference>
<reference evidence="8" key="2">
    <citation type="submission" date="2025-08" db="UniProtKB">
        <authorList>
            <consortium name="Ensembl"/>
        </authorList>
    </citation>
    <scope>IDENTIFICATION</scope>
</reference>
<accession>W5LVW7</accession>
<keyword evidence="3" id="KW-0378">Hydrolase</keyword>
<dbReference type="InterPro" id="IPR039417">
    <property type="entry name" value="Peptidase_C1A_papain-like"/>
</dbReference>
<evidence type="ECO:0000313" key="9">
    <source>
        <dbReference type="Proteomes" id="UP000018468"/>
    </source>
</evidence>
<dbReference type="AlphaFoldDB" id="W5LVW7"/>
<organism evidence="8 9">
    <name type="scientific">Lepisosteus oculatus</name>
    <name type="common">Spotted gar</name>
    <dbReference type="NCBI Taxonomy" id="7918"/>
    <lineage>
        <taxon>Eukaryota</taxon>
        <taxon>Metazoa</taxon>
        <taxon>Chordata</taxon>
        <taxon>Craniata</taxon>
        <taxon>Vertebrata</taxon>
        <taxon>Euteleostomi</taxon>
        <taxon>Actinopterygii</taxon>
        <taxon>Neopterygii</taxon>
        <taxon>Holostei</taxon>
        <taxon>Semionotiformes</taxon>
        <taxon>Lepisosteidae</taxon>
        <taxon>Lepisosteus</taxon>
    </lineage>
</organism>
<name>W5LVW7_LEPOC</name>
<dbReference type="Pfam" id="PF00112">
    <property type="entry name" value="Peptidase_C1"/>
    <property type="match status" value="1"/>
</dbReference>
<dbReference type="GO" id="GO:0051603">
    <property type="term" value="P:proteolysis involved in protein catabolic process"/>
    <property type="evidence" value="ECO:0000318"/>
    <property type="project" value="GO_Central"/>
</dbReference>
<evidence type="ECO:0000256" key="2">
    <source>
        <dbReference type="ARBA" id="ARBA00022670"/>
    </source>
</evidence>
<dbReference type="GeneTree" id="ENSGT00940000153321"/>
<dbReference type="InterPro" id="IPR038765">
    <property type="entry name" value="Papain-like_cys_pep_sf"/>
</dbReference>
<dbReference type="InterPro" id="IPR000668">
    <property type="entry name" value="Peptidase_C1A_C"/>
</dbReference>
<feature type="signal peptide" evidence="5">
    <location>
        <begin position="1"/>
        <end position="19"/>
    </location>
</feature>
<dbReference type="CDD" id="cd02248">
    <property type="entry name" value="Peptidase_C1A"/>
    <property type="match status" value="1"/>
</dbReference>
<dbReference type="Bgee" id="ENSLOCG00000000248">
    <property type="expression patterns" value="Expressed in pharyngeal gill and 3 other cell types or tissues"/>
</dbReference>
<reference evidence="9" key="1">
    <citation type="submission" date="2011-12" db="EMBL/GenBank/DDBJ databases">
        <title>The Draft Genome of Lepisosteus oculatus.</title>
        <authorList>
            <consortium name="The Broad Institute Genome Assembly &amp; Analysis Group"/>
            <consortium name="Computational R&amp;D Group"/>
            <consortium name="and Sequencing Platform"/>
            <person name="Di Palma F."/>
            <person name="Alfoldi J."/>
            <person name="Johnson J."/>
            <person name="Berlin A."/>
            <person name="Gnerre S."/>
            <person name="Jaffe D."/>
            <person name="MacCallum I."/>
            <person name="Young S."/>
            <person name="Walker B.J."/>
            <person name="Lander E.S."/>
            <person name="Lindblad-Toh K."/>
        </authorList>
    </citation>
    <scope>NUCLEOTIDE SEQUENCE [LARGE SCALE GENOMIC DNA]</scope>
</reference>
<comment type="similarity">
    <text evidence="1">Belongs to the peptidase C1 family.</text>
</comment>
<dbReference type="GO" id="GO:0005764">
    <property type="term" value="C:lysosome"/>
    <property type="evidence" value="ECO:0000318"/>
    <property type="project" value="GO_Central"/>
</dbReference>
<dbReference type="InterPro" id="IPR025661">
    <property type="entry name" value="Pept_asp_AS"/>
</dbReference>
<proteinExistence type="inferred from homology"/>
<evidence type="ECO:0000256" key="1">
    <source>
        <dbReference type="ARBA" id="ARBA00008455"/>
    </source>
</evidence>
<dbReference type="SUPFAM" id="SSF54001">
    <property type="entry name" value="Cysteine proteinases"/>
    <property type="match status" value="1"/>
</dbReference>
<keyword evidence="9" id="KW-1185">Reference proteome</keyword>
<evidence type="ECO:0000256" key="3">
    <source>
        <dbReference type="ARBA" id="ARBA00022801"/>
    </source>
</evidence>
<reference evidence="8" key="3">
    <citation type="submission" date="2025-09" db="UniProtKB">
        <authorList>
            <consortium name="Ensembl"/>
        </authorList>
    </citation>
    <scope>IDENTIFICATION</scope>
</reference>
<evidence type="ECO:0000259" key="6">
    <source>
        <dbReference type="SMART" id="SM00645"/>
    </source>
</evidence>
<feature type="chain" id="PRO_5018755395" evidence="5">
    <location>
        <begin position="20"/>
        <end position="332"/>
    </location>
</feature>
<dbReference type="Proteomes" id="UP000018468">
    <property type="component" value="Linkage group LG19"/>
</dbReference>
<dbReference type="PRINTS" id="PR00705">
    <property type="entry name" value="PAPAIN"/>
</dbReference>
<dbReference type="InterPro" id="IPR013201">
    <property type="entry name" value="Prot_inhib_I29"/>
</dbReference>
<dbReference type="InParanoid" id="W5LVW7"/>
<dbReference type="GO" id="GO:0005615">
    <property type="term" value="C:extracellular space"/>
    <property type="evidence" value="ECO:0000318"/>
    <property type="project" value="GO_Central"/>
</dbReference>
<dbReference type="FunFam" id="3.90.70.10:FF:000006">
    <property type="entry name" value="Cathepsin S"/>
    <property type="match status" value="1"/>
</dbReference>
<dbReference type="PANTHER" id="PTHR12411">
    <property type="entry name" value="CYSTEINE PROTEASE FAMILY C1-RELATED"/>
    <property type="match status" value="1"/>
</dbReference>
<dbReference type="EMBL" id="AHAT01011296">
    <property type="status" value="NOT_ANNOTATED_CDS"/>
    <property type="molecule type" value="Genomic_DNA"/>
</dbReference>
<dbReference type="Pfam" id="PF08246">
    <property type="entry name" value="Inhibitor_I29"/>
    <property type="match status" value="1"/>
</dbReference>
<dbReference type="InterPro" id="IPR013128">
    <property type="entry name" value="Peptidase_C1A"/>
</dbReference>
<keyword evidence="4" id="KW-0788">Thiol protease</keyword>
<dbReference type="GO" id="GO:0004197">
    <property type="term" value="F:cysteine-type endopeptidase activity"/>
    <property type="evidence" value="ECO:0000318"/>
    <property type="project" value="GO_Central"/>
</dbReference>
<keyword evidence="2" id="KW-0645">Protease</keyword>
<dbReference type="Gene3D" id="3.90.70.10">
    <property type="entry name" value="Cysteine proteinases"/>
    <property type="match status" value="1"/>
</dbReference>
<dbReference type="EMBL" id="AHAT01011295">
    <property type="status" value="NOT_ANNOTATED_CDS"/>
    <property type="molecule type" value="Genomic_DNA"/>
</dbReference>
<protein>
    <submittedName>
        <fullName evidence="8">Uncharacterized protein</fullName>
    </submittedName>
</protein>
<keyword evidence="5" id="KW-0732">Signal</keyword>
<dbReference type="Ensembl" id="ENSLOCT00000000274.1">
    <property type="protein sequence ID" value="ENSLOCP00000000274.1"/>
    <property type="gene ID" value="ENSLOCG00000000248.1"/>
</dbReference>
<evidence type="ECO:0000259" key="7">
    <source>
        <dbReference type="SMART" id="SM00848"/>
    </source>
</evidence>
<sequence length="332" mass="37390">MKAFSILASVSFCLHMVNSIDPALDSEWEAWQEEFGNPSREAHPLQRREIWEQNYRAIEDHNSRYAEGQEAYEMAMNQFGDLTAEEFVGSVGILLVPENMRKRTPPSALLGEGKLPAFETFEDVEEEWTSTQEMQNGICGSCWAYSATGALEAQWKKKTGQLIPLSKQQLIDCTAGIKGCTGGWASLAYDYIIHNEGIQAEATYPYAMREQPCAADKTKVVATVGSWKFLPIGSEQALEDGLVTIGPVAISIDTTRPSFQFYRRGIYYDPECSVWKQTHSMLLTGFGTEGSEQYWTIRNSWGPWWGEDGYVRLAKNRNRHCGISQYGVLPFV</sequence>
<feature type="domain" description="Peptidase C1A papain C-terminal" evidence="6">
    <location>
        <begin position="115"/>
        <end position="331"/>
    </location>
</feature>
<dbReference type="EMBL" id="AHAT01011294">
    <property type="status" value="NOT_ANNOTATED_CDS"/>
    <property type="molecule type" value="Genomic_DNA"/>
</dbReference>
<evidence type="ECO:0000313" key="8">
    <source>
        <dbReference type="Ensembl" id="ENSLOCP00000000274.1"/>
    </source>
</evidence>
<dbReference type="HOGENOM" id="CLU_012184_1_2_1"/>
<feature type="domain" description="Cathepsin propeptide inhibitor" evidence="7">
    <location>
        <begin position="28"/>
        <end position="87"/>
    </location>
</feature>